<dbReference type="EMBL" id="BAABAT010000016">
    <property type="protein sequence ID" value="GAA4253628.1"/>
    <property type="molecule type" value="Genomic_DNA"/>
</dbReference>
<sequence length="171" mass="18073">MTTRGIGRVAFGWVVLFAAMHVYWALGGQFGFGDASRTTPAADSTGARVFTGVLAVMFVVGAVVPLALYQRWGARIPAWPLVACSWIGGALLALRGLSGLLDTLLRATGLAGKGLTGLTYEQELGDAHPTAYTRWSTSAIDLYFLIGGALFCAVAVAFRRARAGVEVTSFR</sequence>
<comment type="caution">
    <text evidence="2">The sequence shown here is derived from an EMBL/GenBank/DDBJ whole genome shotgun (WGS) entry which is preliminary data.</text>
</comment>
<keyword evidence="1" id="KW-0812">Transmembrane</keyword>
<dbReference type="InterPro" id="IPR025058">
    <property type="entry name" value="DUF3995"/>
</dbReference>
<dbReference type="Pfam" id="PF13160">
    <property type="entry name" value="DUF3995"/>
    <property type="match status" value="1"/>
</dbReference>
<organism evidence="2 3">
    <name type="scientific">Dactylosporangium darangshiense</name>
    <dbReference type="NCBI Taxonomy" id="579108"/>
    <lineage>
        <taxon>Bacteria</taxon>
        <taxon>Bacillati</taxon>
        <taxon>Actinomycetota</taxon>
        <taxon>Actinomycetes</taxon>
        <taxon>Micromonosporales</taxon>
        <taxon>Micromonosporaceae</taxon>
        <taxon>Dactylosporangium</taxon>
    </lineage>
</organism>
<accession>A0ABP8DDW4</accession>
<evidence type="ECO:0000256" key="1">
    <source>
        <dbReference type="SAM" id="Phobius"/>
    </source>
</evidence>
<keyword evidence="1" id="KW-1133">Transmembrane helix</keyword>
<reference evidence="3" key="1">
    <citation type="journal article" date="2019" name="Int. J. Syst. Evol. Microbiol.">
        <title>The Global Catalogue of Microorganisms (GCM) 10K type strain sequencing project: providing services to taxonomists for standard genome sequencing and annotation.</title>
        <authorList>
            <consortium name="The Broad Institute Genomics Platform"/>
            <consortium name="The Broad Institute Genome Sequencing Center for Infectious Disease"/>
            <person name="Wu L."/>
            <person name="Ma J."/>
        </authorList>
    </citation>
    <scope>NUCLEOTIDE SEQUENCE [LARGE SCALE GENOMIC DNA]</scope>
    <source>
        <strain evidence="3">JCM 17441</strain>
    </source>
</reference>
<name>A0ABP8DDW4_9ACTN</name>
<keyword evidence="1" id="KW-0472">Membrane</keyword>
<keyword evidence="3" id="KW-1185">Reference proteome</keyword>
<proteinExistence type="predicted"/>
<protein>
    <recommendedName>
        <fullName evidence="4">DUF3995 domain-containing protein</fullName>
    </recommendedName>
</protein>
<evidence type="ECO:0000313" key="2">
    <source>
        <dbReference type="EMBL" id="GAA4253628.1"/>
    </source>
</evidence>
<evidence type="ECO:0008006" key="4">
    <source>
        <dbReference type="Google" id="ProtNLM"/>
    </source>
</evidence>
<feature type="transmembrane region" description="Helical" evidence="1">
    <location>
        <begin position="7"/>
        <end position="26"/>
    </location>
</feature>
<feature type="transmembrane region" description="Helical" evidence="1">
    <location>
        <begin position="142"/>
        <end position="161"/>
    </location>
</feature>
<dbReference type="Proteomes" id="UP001500620">
    <property type="component" value="Unassembled WGS sequence"/>
</dbReference>
<dbReference type="RefSeq" id="WP_345130680.1">
    <property type="nucleotide sequence ID" value="NZ_BAABAT010000016.1"/>
</dbReference>
<evidence type="ECO:0000313" key="3">
    <source>
        <dbReference type="Proteomes" id="UP001500620"/>
    </source>
</evidence>
<feature type="transmembrane region" description="Helical" evidence="1">
    <location>
        <begin position="46"/>
        <end position="69"/>
    </location>
</feature>
<gene>
    <name evidence="2" type="ORF">GCM10022255_055190</name>
</gene>
<feature type="transmembrane region" description="Helical" evidence="1">
    <location>
        <begin position="76"/>
        <end position="94"/>
    </location>
</feature>